<evidence type="ECO:0000313" key="2">
    <source>
        <dbReference type="EMBL" id="QSB45114.1"/>
    </source>
</evidence>
<sequence length="199" mass="22139">MRIMRNISSKNDIFFGLAFFLSAGLIYFPASAQNSSVSNVDAILKKSEDIKRGENIKKGIEKTVVDPQPPQKSPPTFFAKDPTDGMKRELRSERYFDNNYWRDDSVPVFVGGGDCNQLKGARIVGMTHYKASEFSSVLKRLKGSCVKAGTIQLALEDITQRFRADGNQDWRAVVLPDSIDDAGIITITVREGEGQTVQQ</sequence>
<dbReference type="Gene3D" id="3.10.20.310">
    <property type="entry name" value="membrane protein fhac"/>
    <property type="match status" value="1"/>
</dbReference>
<keyword evidence="3" id="KW-1185">Reference proteome</keyword>
<gene>
    <name evidence="2" type="ORF">IDJ81_02880</name>
</gene>
<feature type="region of interest" description="Disordered" evidence="1">
    <location>
        <begin position="64"/>
        <end position="83"/>
    </location>
</feature>
<protein>
    <submittedName>
        <fullName evidence="2">Uncharacterized protein</fullName>
    </submittedName>
</protein>
<name>A0ABX7KA30_9SPHN</name>
<dbReference type="EMBL" id="CP061510">
    <property type="protein sequence ID" value="QSB45114.1"/>
    <property type="molecule type" value="Genomic_DNA"/>
</dbReference>
<dbReference type="Proteomes" id="UP000663637">
    <property type="component" value="Chromosome"/>
</dbReference>
<reference evidence="2 3" key="1">
    <citation type="submission" date="2020-09" db="EMBL/GenBank/DDBJ databases">
        <title>Complete genome sequence of altererythrobacter flavus SS-21NJ, isolated from Dongying oil sludge in Shandong province.</title>
        <authorList>
            <person name="Sun S."/>
            <person name="Zhang Z."/>
        </authorList>
    </citation>
    <scope>NUCLEOTIDE SEQUENCE [LARGE SCALE GENOMIC DNA]</scope>
    <source>
        <strain evidence="2 3">SS-21NJ</strain>
    </source>
</reference>
<accession>A0ABX7KA30</accession>
<organism evidence="2 3">
    <name type="scientific">Tsuneonella flava</name>
    <dbReference type="NCBI Taxonomy" id="2055955"/>
    <lineage>
        <taxon>Bacteria</taxon>
        <taxon>Pseudomonadati</taxon>
        <taxon>Pseudomonadota</taxon>
        <taxon>Alphaproteobacteria</taxon>
        <taxon>Sphingomonadales</taxon>
        <taxon>Erythrobacteraceae</taxon>
        <taxon>Tsuneonella</taxon>
    </lineage>
</organism>
<evidence type="ECO:0000313" key="3">
    <source>
        <dbReference type="Proteomes" id="UP000663637"/>
    </source>
</evidence>
<proteinExistence type="predicted"/>
<evidence type="ECO:0000256" key="1">
    <source>
        <dbReference type="SAM" id="MobiDB-lite"/>
    </source>
</evidence>
<dbReference type="RefSeq" id="WP_205443626.1">
    <property type="nucleotide sequence ID" value="NZ_CP061510.1"/>
</dbReference>